<protein>
    <submittedName>
        <fullName evidence="1">Uncharacterized protein</fullName>
    </submittedName>
</protein>
<dbReference type="Proteomes" id="UP000000709">
    <property type="component" value="Unassembled WGS sequence"/>
</dbReference>
<dbReference type="InParanoid" id="G3ATC6"/>
<evidence type="ECO:0000313" key="2">
    <source>
        <dbReference type="Proteomes" id="UP000000709"/>
    </source>
</evidence>
<dbReference type="HOGENOM" id="CLU_2887262_0_0_1"/>
<dbReference type="EMBL" id="GL996504">
    <property type="protein sequence ID" value="EGW30889.1"/>
    <property type="molecule type" value="Genomic_DNA"/>
</dbReference>
<name>G3ATC6_SPAPN</name>
<sequence>MDNPATIAACAYHHELNKDVLLTIWVGCRSMQTQRIKNFWLNNTGNHPVYTFHRENIKFDRSD</sequence>
<proteinExistence type="predicted"/>
<accession>G3ATC6</accession>
<reference evidence="1 2" key="1">
    <citation type="journal article" date="2011" name="Proc. Natl. Acad. Sci. U.S.A.">
        <title>Comparative genomics of xylose-fermenting fungi for enhanced biofuel production.</title>
        <authorList>
            <person name="Wohlbach D.J."/>
            <person name="Kuo A."/>
            <person name="Sato T.K."/>
            <person name="Potts K.M."/>
            <person name="Salamov A.A."/>
            <person name="LaButti K.M."/>
            <person name="Sun H."/>
            <person name="Clum A."/>
            <person name="Pangilinan J.L."/>
            <person name="Lindquist E.A."/>
            <person name="Lucas S."/>
            <person name="Lapidus A."/>
            <person name="Jin M."/>
            <person name="Gunawan C."/>
            <person name="Balan V."/>
            <person name="Dale B.E."/>
            <person name="Jeffries T.W."/>
            <person name="Zinkel R."/>
            <person name="Barry K.W."/>
            <person name="Grigoriev I.V."/>
            <person name="Gasch A.P."/>
        </authorList>
    </citation>
    <scope>NUCLEOTIDE SEQUENCE [LARGE SCALE GENOMIC DNA]</scope>
    <source>
        <strain evidence="2">NRRL Y-27907 / 11-Y1</strain>
    </source>
</reference>
<dbReference type="GeneID" id="18874467"/>
<dbReference type="RefSeq" id="XP_007376922.1">
    <property type="nucleotide sequence ID" value="XM_007376860.1"/>
</dbReference>
<gene>
    <name evidence="1" type="ORF">SPAPADRAFT_62791</name>
</gene>
<dbReference type="KEGG" id="spaa:SPAPADRAFT_62791"/>
<keyword evidence="2" id="KW-1185">Reference proteome</keyword>
<organism evidence="2">
    <name type="scientific">Spathaspora passalidarum (strain NRRL Y-27907 / 11-Y1)</name>
    <dbReference type="NCBI Taxonomy" id="619300"/>
    <lineage>
        <taxon>Eukaryota</taxon>
        <taxon>Fungi</taxon>
        <taxon>Dikarya</taxon>
        <taxon>Ascomycota</taxon>
        <taxon>Saccharomycotina</taxon>
        <taxon>Pichiomycetes</taxon>
        <taxon>Debaryomycetaceae</taxon>
        <taxon>Spathaspora</taxon>
    </lineage>
</organism>
<dbReference type="AlphaFoldDB" id="G3ATC6"/>
<evidence type="ECO:0000313" key="1">
    <source>
        <dbReference type="EMBL" id="EGW30889.1"/>
    </source>
</evidence>